<dbReference type="Proteomes" id="UP000001554">
    <property type="component" value="Chromosome 5"/>
</dbReference>
<organism evidence="6 7">
    <name type="scientific">Branchiostoma floridae</name>
    <name type="common">Florida lancelet</name>
    <name type="synonym">Amphioxus</name>
    <dbReference type="NCBI Taxonomy" id="7739"/>
    <lineage>
        <taxon>Eukaryota</taxon>
        <taxon>Metazoa</taxon>
        <taxon>Chordata</taxon>
        <taxon>Cephalochordata</taxon>
        <taxon>Leptocardii</taxon>
        <taxon>Amphioxiformes</taxon>
        <taxon>Branchiostomatidae</taxon>
        <taxon>Branchiostoma</taxon>
    </lineage>
</organism>
<accession>A0A9J7MQS5</accession>
<dbReference type="InterPro" id="IPR017441">
    <property type="entry name" value="Protein_kinase_ATP_BS"/>
</dbReference>
<dbReference type="GO" id="GO:0005886">
    <property type="term" value="C:plasma membrane"/>
    <property type="evidence" value="ECO:0000318"/>
    <property type="project" value="GO_Central"/>
</dbReference>
<dbReference type="KEGG" id="bfo:118416301"/>
<dbReference type="RefSeq" id="XP_035677282.1">
    <property type="nucleotide sequence ID" value="XM_035821389.1"/>
</dbReference>
<evidence type="ECO:0000313" key="6">
    <source>
        <dbReference type="Proteomes" id="UP000001554"/>
    </source>
</evidence>
<dbReference type="PANTHER" id="PTHR24416">
    <property type="entry name" value="TYROSINE-PROTEIN KINASE RECEPTOR"/>
    <property type="match status" value="1"/>
</dbReference>
<evidence type="ECO:0000259" key="5">
    <source>
        <dbReference type="PROSITE" id="PS50011"/>
    </source>
</evidence>
<dbReference type="InterPro" id="IPR020635">
    <property type="entry name" value="Tyr_kinase_cat_dom"/>
</dbReference>
<dbReference type="InterPro" id="IPR050122">
    <property type="entry name" value="RTK"/>
</dbReference>
<keyword evidence="4" id="KW-0547">Nucleotide-binding</keyword>
<sequence>MEGDPYDRFKVTENCTVVVANPLDWSVQSVYLLHIQHDTSIKVELTDIEGYPPVYNETCETPINHNGRPGEMLFSPTVRAEAMTTDGGASCDRWDGCVCPPGWTGPRCQTQCPGDKYGKDCSKDCICLNGASCGLSDGRCNCTGGWYGKDCSKPCPSGRYGWGCHKACSCKNNATCNNEDGSCACVTPWTGRKCDQLQTSRYEPLLESLIPLGSLVLLVTIVMTLLYKTGVLKCSAPDTREEDNILFELKRMEQDLAQSLQPGWLGRWEKKISHLAPGPLLGEGMFGQVRRAQLRTPKGKLDVAAKTVRVEDSQSYRDFYREAAILVCVHEVRQGGGRQSNIVRLVGLITKSSEKYILLEYAPKGDLLGFLRRIRDVDQDDLLGNLLGYAVHIARALQELERLRIAHRDVAARNVLITADNVAKLADFGLARDVYATTQYVRCNRPGVDELLPLKWMALESIETGEYTCESDVWSFGVLLWEIATLGKDPCYNGMVQLSFLEMVGILRQGIRMKRPPGCPEDLYRLMRACWRDVPATRPTPDGIEQRLLQLIHILLPHEAIEMETAV</sequence>
<dbReference type="CDD" id="cd00192">
    <property type="entry name" value="PTKc"/>
    <property type="match status" value="1"/>
</dbReference>
<dbReference type="PROSITE" id="PS50011">
    <property type="entry name" value="PROTEIN_KINASE_DOM"/>
    <property type="match status" value="1"/>
</dbReference>
<dbReference type="Pfam" id="PF07714">
    <property type="entry name" value="PK_Tyr_Ser-Thr"/>
    <property type="match status" value="1"/>
</dbReference>
<reference evidence="7" key="2">
    <citation type="submission" date="2025-08" db="UniProtKB">
        <authorList>
            <consortium name="RefSeq"/>
        </authorList>
    </citation>
    <scope>IDENTIFICATION</scope>
    <source>
        <strain evidence="7">S238N-H82</strain>
        <tissue evidence="7">Testes</tissue>
    </source>
</reference>
<dbReference type="FunFam" id="1.10.510.10:FF:000593">
    <property type="entry name" value="Uncharacterized protein"/>
    <property type="match status" value="1"/>
</dbReference>
<comment type="subcellular location">
    <subcellularLocation>
        <location evidence="1">Membrane</location>
        <topology evidence="1">Single-pass type I membrane protein</topology>
    </subcellularLocation>
</comment>
<feature type="binding site" evidence="4">
    <location>
        <position position="306"/>
    </location>
    <ligand>
        <name>ATP</name>
        <dbReference type="ChEBI" id="CHEBI:30616"/>
    </ligand>
</feature>
<keyword evidence="6" id="KW-1185">Reference proteome</keyword>
<dbReference type="SUPFAM" id="SSF56112">
    <property type="entry name" value="Protein kinase-like (PK-like)"/>
    <property type="match status" value="1"/>
</dbReference>
<dbReference type="PANTHER" id="PTHR24416:SF617">
    <property type="entry name" value="RET ONCOGENE, ISOFORM A"/>
    <property type="match status" value="1"/>
</dbReference>
<evidence type="ECO:0000256" key="2">
    <source>
        <dbReference type="ARBA" id="ARBA00022840"/>
    </source>
</evidence>
<proteinExistence type="predicted"/>
<keyword evidence="2 4" id="KW-0067">ATP-binding</keyword>
<dbReference type="PRINTS" id="PR00109">
    <property type="entry name" value="TYRKINASE"/>
</dbReference>
<dbReference type="InterPro" id="IPR000742">
    <property type="entry name" value="EGF"/>
</dbReference>
<dbReference type="InterPro" id="IPR011009">
    <property type="entry name" value="Kinase-like_dom_sf"/>
</dbReference>
<dbReference type="Gene3D" id="2.170.300.10">
    <property type="entry name" value="Tie2 ligand-binding domain superfamily"/>
    <property type="match status" value="1"/>
</dbReference>
<dbReference type="GO" id="GO:0043235">
    <property type="term" value="C:receptor complex"/>
    <property type="evidence" value="ECO:0000318"/>
    <property type="project" value="GO_Central"/>
</dbReference>
<evidence type="ECO:0000313" key="7">
    <source>
        <dbReference type="RefSeq" id="XP_035677282.1"/>
    </source>
</evidence>
<dbReference type="PROSITE" id="PS01186">
    <property type="entry name" value="EGF_2"/>
    <property type="match status" value="1"/>
</dbReference>
<evidence type="ECO:0000256" key="1">
    <source>
        <dbReference type="ARBA" id="ARBA00004479"/>
    </source>
</evidence>
<name>A0A9J7MQS5_BRAFL</name>
<dbReference type="OrthoDB" id="18487at2759"/>
<keyword evidence="3" id="KW-0829">Tyrosine-protein kinase</keyword>
<evidence type="ECO:0000256" key="3">
    <source>
        <dbReference type="ARBA" id="ARBA00023137"/>
    </source>
</evidence>
<reference evidence="6" key="1">
    <citation type="journal article" date="2020" name="Nat. Ecol. Evol.">
        <title>Deeply conserved synteny resolves early events in vertebrate evolution.</title>
        <authorList>
            <person name="Simakov O."/>
            <person name="Marletaz F."/>
            <person name="Yue J.X."/>
            <person name="O'Connell B."/>
            <person name="Jenkins J."/>
            <person name="Brandt A."/>
            <person name="Calef R."/>
            <person name="Tung C.H."/>
            <person name="Huang T.K."/>
            <person name="Schmutz J."/>
            <person name="Satoh N."/>
            <person name="Yu J.K."/>
            <person name="Putnam N.H."/>
            <person name="Green R.E."/>
            <person name="Rokhsar D.S."/>
        </authorList>
    </citation>
    <scope>NUCLEOTIDE SEQUENCE [LARGE SCALE GENOMIC DNA]</scope>
    <source>
        <strain evidence="6">S238N-H82</strain>
    </source>
</reference>
<dbReference type="PROSITE" id="PS00022">
    <property type="entry name" value="EGF_1"/>
    <property type="match status" value="2"/>
</dbReference>
<feature type="domain" description="Protein kinase" evidence="5">
    <location>
        <begin position="275"/>
        <end position="556"/>
    </location>
</feature>
<keyword evidence="3" id="KW-0418">Kinase</keyword>
<dbReference type="GO" id="GO:0007169">
    <property type="term" value="P:cell surface receptor protein tyrosine kinase signaling pathway"/>
    <property type="evidence" value="ECO:0000318"/>
    <property type="project" value="GO_Central"/>
</dbReference>
<dbReference type="InterPro" id="IPR001245">
    <property type="entry name" value="Ser-Thr/Tyr_kinase_cat_dom"/>
</dbReference>
<dbReference type="CDD" id="cd00054">
    <property type="entry name" value="EGF_CA"/>
    <property type="match status" value="1"/>
</dbReference>
<dbReference type="Gene3D" id="1.10.510.10">
    <property type="entry name" value="Transferase(Phosphotransferase) domain 1"/>
    <property type="match status" value="1"/>
</dbReference>
<dbReference type="SMART" id="SM00181">
    <property type="entry name" value="EGF"/>
    <property type="match status" value="3"/>
</dbReference>
<dbReference type="AlphaFoldDB" id="A0A9J7MQS5"/>
<evidence type="ECO:0000256" key="4">
    <source>
        <dbReference type="PROSITE-ProRule" id="PRU10141"/>
    </source>
</evidence>
<gene>
    <name evidence="7" type="primary">LOC118416301</name>
</gene>
<keyword evidence="3" id="KW-0808">Transferase</keyword>
<dbReference type="PROSITE" id="PS00107">
    <property type="entry name" value="PROTEIN_KINASE_ATP"/>
    <property type="match status" value="1"/>
</dbReference>
<dbReference type="GO" id="GO:0005524">
    <property type="term" value="F:ATP binding"/>
    <property type="evidence" value="ECO:0007669"/>
    <property type="project" value="UniProtKB-UniRule"/>
</dbReference>
<dbReference type="GeneID" id="118416301"/>
<dbReference type="GO" id="GO:0004714">
    <property type="term" value="F:transmembrane receptor protein tyrosine kinase activity"/>
    <property type="evidence" value="ECO:0000318"/>
    <property type="project" value="GO_Central"/>
</dbReference>
<dbReference type="SMART" id="SM00219">
    <property type="entry name" value="TyrKc"/>
    <property type="match status" value="1"/>
</dbReference>
<dbReference type="InterPro" id="IPR000719">
    <property type="entry name" value="Prot_kinase_dom"/>
</dbReference>
<protein>
    <submittedName>
        <fullName evidence="7">Tyrosine-protein kinase receptor Tie-1-like</fullName>
    </submittedName>
</protein>